<keyword evidence="1" id="KW-0812">Transmembrane</keyword>
<dbReference type="AlphaFoldDB" id="A0A8H5CKR1"/>
<evidence type="ECO:0000313" key="4">
    <source>
        <dbReference type="Proteomes" id="UP000559027"/>
    </source>
</evidence>
<keyword evidence="1" id="KW-0472">Membrane</keyword>
<feature type="transmembrane region" description="Helical" evidence="1">
    <location>
        <begin position="300"/>
        <end position="317"/>
    </location>
</feature>
<sequence>MSDPYGLTRGDYIMDREFMQLNTYIQIIAITVLGYDTIYLIPQEVKYIYRGAWTRIRAIYVIIRLCVWFHLIVEFYTWTNNFLSKPVRFCELVIVIVLSLITHYSAIQRCTIAYSDINIIVINLIIPVTMKILLVLRLRAAWNNNRIVTIILYTLTAAEAITGVISVVVHSLFHSNFTLVDYPLHGCWLGSDSDLPPPLFDVMEKVAGTFVGVRGVSALIETLLTVVRFGITYRDAKATGSTIQERLSHIQLFTPLLYVFYRDGTLLLIPILALSIVETISKFDLLPQTTTSMKFLSTDWAVWVDVIYSMICARLILNVRQANCELGESLLSRPVHSMQFHHTSYQSEEDSSGSESWRLDDIHGASRSMENRELGIISEE</sequence>
<dbReference type="OrthoDB" id="3104854at2759"/>
<proteinExistence type="predicted"/>
<evidence type="ECO:0000313" key="3">
    <source>
        <dbReference type="EMBL" id="KAF5343592.1"/>
    </source>
</evidence>
<feature type="transmembrane region" description="Helical" evidence="1">
    <location>
        <begin position="21"/>
        <end position="38"/>
    </location>
</feature>
<dbReference type="InterPro" id="IPR045340">
    <property type="entry name" value="DUF6533"/>
</dbReference>
<feature type="domain" description="DUF6533" evidence="2">
    <location>
        <begin position="24"/>
        <end position="66"/>
    </location>
</feature>
<feature type="transmembrane region" description="Helical" evidence="1">
    <location>
        <begin position="119"/>
        <end position="138"/>
    </location>
</feature>
<feature type="transmembrane region" description="Helical" evidence="1">
    <location>
        <begin position="58"/>
        <end position="77"/>
    </location>
</feature>
<dbReference type="EMBL" id="JAACJO010000095">
    <property type="protein sequence ID" value="KAF5343592.1"/>
    <property type="molecule type" value="Genomic_DNA"/>
</dbReference>
<feature type="transmembrane region" description="Helical" evidence="1">
    <location>
        <begin position="150"/>
        <end position="173"/>
    </location>
</feature>
<feature type="transmembrane region" description="Helical" evidence="1">
    <location>
        <begin position="252"/>
        <end position="280"/>
    </location>
</feature>
<keyword evidence="1" id="KW-1133">Transmembrane helix</keyword>
<dbReference type="Pfam" id="PF20151">
    <property type="entry name" value="DUF6533"/>
    <property type="match status" value="1"/>
</dbReference>
<reference evidence="3 4" key="1">
    <citation type="journal article" date="2020" name="ISME J.">
        <title>Uncovering the hidden diversity of litter-decomposition mechanisms in mushroom-forming fungi.</title>
        <authorList>
            <person name="Floudas D."/>
            <person name="Bentzer J."/>
            <person name="Ahren D."/>
            <person name="Johansson T."/>
            <person name="Persson P."/>
            <person name="Tunlid A."/>
        </authorList>
    </citation>
    <scope>NUCLEOTIDE SEQUENCE [LARGE SCALE GENOMIC DNA]</scope>
    <source>
        <strain evidence="3 4">CBS 146.42</strain>
    </source>
</reference>
<evidence type="ECO:0000259" key="2">
    <source>
        <dbReference type="Pfam" id="PF20151"/>
    </source>
</evidence>
<name>A0A8H5CKR1_9AGAR</name>
<feature type="transmembrane region" description="Helical" evidence="1">
    <location>
        <begin position="89"/>
        <end position="107"/>
    </location>
</feature>
<feature type="transmembrane region" description="Helical" evidence="1">
    <location>
        <begin position="206"/>
        <end position="231"/>
    </location>
</feature>
<comment type="caution">
    <text evidence="3">The sequence shown here is derived from an EMBL/GenBank/DDBJ whole genome shotgun (WGS) entry which is preliminary data.</text>
</comment>
<organism evidence="3 4">
    <name type="scientific">Leucocoprinus leucothites</name>
    <dbReference type="NCBI Taxonomy" id="201217"/>
    <lineage>
        <taxon>Eukaryota</taxon>
        <taxon>Fungi</taxon>
        <taxon>Dikarya</taxon>
        <taxon>Basidiomycota</taxon>
        <taxon>Agaricomycotina</taxon>
        <taxon>Agaricomycetes</taxon>
        <taxon>Agaricomycetidae</taxon>
        <taxon>Agaricales</taxon>
        <taxon>Agaricineae</taxon>
        <taxon>Agaricaceae</taxon>
        <taxon>Leucocoprinus</taxon>
    </lineage>
</organism>
<gene>
    <name evidence="3" type="ORF">D9756_011595</name>
</gene>
<keyword evidence="4" id="KW-1185">Reference proteome</keyword>
<accession>A0A8H5CKR1</accession>
<dbReference type="Proteomes" id="UP000559027">
    <property type="component" value="Unassembled WGS sequence"/>
</dbReference>
<protein>
    <recommendedName>
        <fullName evidence="2">DUF6533 domain-containing protein</fullName>
    </recommendedName>
</protein>
<evidence type="ECO:0000256" key="1">
    <source>
        <dbReference type="SAM" id="Phobius"/>
    </source>
</evidence>